<keyword evidence="2" id="KW-1185">Reference proteome</keyword>
<comment type="caution">
    <text evidence="1">The sequence shown here is derived from an EMBL/GenBank/DDBJ whole genome shotgun (WGS) entry which is preliminary data.</text>
</comment>
<gene>
    <name evidence="1" type="ORF">QBC46DRAFT_128864</name>
</gene>
<organism evidence="1 2">
    <name type="scientific">Diplogelasinospora grovesii</name>
    <dbReference type="NCBI Taxonomy" id="303347"/>
    <lineage>
        <taxon>Eukaryota</taxon>
        <taxon>Fungi</taxon>
        <taxon>Dikarya</taxon>
        <taxon>Ascomycota</taxon>
        <taxon>Pezizomycotina</taxon>
        <taxon>Sordariomycetes</taxon>
        <taxon>Sordariomycetidae</taxon>
        <taxon>Sordariales</taxon>
        <taxon>Diplogelasinosporaceae</taxon>
        <taxon>Diplogelasinospora</taxon>
    </lineage>
</organism>
<dbReference type="EMBL" id="MU853799">
    <property type="protein sequence ID" value="KAK3940217.1"/>
    <property type="molecule type" value="Genomic_DNA"/>
</dbReference>
<reference evidence="2" key="1">
    <citation type="journal article" date="2023" name="Mol. Phylogenet. Evol.">
        <title>Genome-scale phylogeny and comparative genomics of the fungal order Sordariales.</title>
        <authorList>
            <person name="Hensen N."/>
            <person name="Bonometti L."/>
            <person name="Westerberg I."/>
            <person name="Brannstrom I.O."/>
            <person name="Guillou S."/>
            <person name="Cros-Aarteil S."/>
            <person name="Calhoun S."/>
            <person name="Haridas S."/>
            <person name="Kuo A."/>
            <person name="Mondo S."/>
            <person name="Pangilinan J."/>
            <person name="Riley R."/>
            <person name="LaButti K."/>
            <person name="Andreopoulos B."/>
            <person name="Lipzen A."/>
            <person name="Chen C."/>
            <person name="Yan M."/>
            <person name="Daum C."/>
            <person name="Ng V."/>
            <person name="Clum A."/>
            <person name="Steindorff A."/>
            <person name="Ohm R.A."/>
            <person name="Martin F."/>
            <person name="Silar P."/>
            <person name="Natvig D.O."/>
            <person name="Lalanne C."/>
            <person name="Gautier V."/>
            <person name="Ament-Velasquez S.L."/>
            <person name="Kruys A."/>
            <person name="Hutchinson M.I."/>
            <person name="Powell A.J."/>
            <person name="Barry K."/>
            <person name="Miller A.N."/>
            <person name="Grigoriev I.V."/>
            <person name="Debuchy R."/>
            <person name="Gladieux P."/>
            <person name="Hiltunen Thoren M."/>
            <person name="Johannesson H."/>
        </authorList>
    </citation>
    <scope>NUCLEOTIDE SEQUENCE [LARGE SCALE GENOMIC DNA]</scope>
    <source>
        <strain evidence="2">CBS 340.73</strain>
    </source>
</reference>
<proteinExistence type="predicted"/>
<dbReference type="Proteomes" id="UP001303473">
    <property type="component" value="Unassembled WGS sequence"/>
</dbReference>
<sequence>MASSARPPIDSKIRRVSEVEQRLMAMPNSILSDSDLANLNIHRGSGLDVDNPNAADSNSWPVFFRPLPDSEELRAAVTEVAIETDQWFLCPREDEHHMLECALHKASWFSSFQFVVKGFKHASQPEEWVIIGHDGLLYPLPYYFGWEAFIKKHGRGPSRAEEDPYPLPEWFTKVGYWVDGKPHVGCVVGDSTVRSEGEVLRSEIASAMFFIRKTMQHCKYGSRPIPVLVCSISHDTTARFTQVWYDWDQGGICFFRQSRLLDIATETWDVPDVWLLLRWMGWEGIGEISRTRGGEEEVQ</sequence>
<evidence type="ECO:0000313" key="1">
    <source>
        <dbReference type="EMBL" id="KAK3940217.1"/>
    </source>
</evidence>
<dbReference type="AlphaFoldDB" id="A0AAN6S3X7"/>
<evidence type="ECO:0000313" key="2">
    <source>
        <dbReference type="Proteomes" id="UP001303473"/>
    </source>
</evidence>
<name>A0AAN6S3X7_9PEZI</name>
<accession>A0AAN6S3X7</accession>
<protein>
    <submittedName>
        <fullName evidence="1">Uncharacterized protein</fullName>
    </submittedName>
</protein>